<evidence type="ECO:0000259" key="5">
    <source>
        <dbReference type="PROSITE" id="PS50048"/>
    </source>
</evidence>
<gene>
    <name evidence="6" type="ORF">BGW36DRAFT_425082</name>
</gene>
<dbReference type="PANTHER" id="PTHR38111">
    <property type="entry name" value="ZN(2)-C6 FUNGAL-TYPE DOMAIN-CONTAINING PROTEIN-RELATED"/>
    <property type="match status" value="1"/>
</dbReference>
<keyword evidence="7" id="KW-1185">Reference proteome</keyword>
<dbReference type="GeneID" id="70250352"/>
<sequence length="452" mass="50161">MPRRSRGCRACRQRRIGCDGALPSCRQCLLTNRQCSGPLQGTIIIDQTASVKTRYRKAPFGSDKKNVSMMHQPSYGKIWSLAFASEIFSMITSTTDRPTRPAWLRRLSDVPLNERGLALDLSLQALAIAYYGATSSNSLVVQHAWLIYGKALSGQSKAVSYRSDASSATIIYTSVIMSLFEAVCSTDVAAYAAHLAATRKMLALASSQLAQNELLRQVALHVQYQTLLMMIASPLDYLALEPDTDMWTRLTLNMANSSQQVADQLIPQLFKLGKILSAKIHDPENPVAHCNDIRSNIDKIWTGYEDQANLRGEYIQYNLEGEIKYRNGSTAIVTSYYTTAKMMFSLAEPQKNASEINNYCQIIIECAMFLFRTHSSVGCALLPSFLPLTLVAMYSPSPNYRRMAYNLLNDRVLGTPFAGLRSIILQQIGSVDKNTSPCGIDMQMAVPTNLLL</sequence>
<evidence type="ECO:0000313" key="6">
    <source>
        <dbReference type="EMBL" id="KAH8700253.1"/>
    </source>
</evidence>
<dbReference type="InterPro" id="IPR036864">
    <property type="entry name" value="Zn2-C6_fun-type_DNA-bd_sf"/>
</dbReference>
<keyword evidence="4" id="KW-0539">Nucleus</keyword>
<evidence type="ECO:0000313" key="7">
    <source>
        <dbReference type="Proteomes" id="UP001201262"/>
    </source>
</evidence>
<evidence type="ECO:0000256" key="2">
    <source>
        <dbReference type="ARBA" id="ARBA00023125"/>
    </source>
</evidence>
<accession>A0AAD4Q2E8</accession>
<dbReference type="RefSeq" id="XP_046073959.1">
    <property type="nucleotide sequence ID" value="XM_046220065.1"/>
</dbReference>
<dbReference type="GO" id="GO:0008270">
    <property type="term" value="F:zinc ion binding"/>
    <property type="evidence" value="ECO:0007669"/>
    <property type="project" value="InterPro"/>
</dbReference>
<dbReference type="Gene3D" id="4.10.240.10">
    <property type="entry name" value="Zn(2)-C6 fungal-type DNA-binding domain"/>
    <property type="match status" value="1"/>
</dbReference>
<comment type="caution">
    <text evidence="6">The sequence shown here is derived from an EMBL/GenBank/DDBJ whole genome shotgun (WGS) entry which is preliminary data.</text>
</comment>
<name>A0AAD4Q2E8_9EURO</name>
<proteinExistence type="predicted"/>
<evidence type="ECO:0000256" key="1">
    <source>
        <dbReference type="ARBA" id="ARBA00023015"/>
    </source>
</evidence>
<organism evidence="6 7">
    <name type="scientific">Talaromyces proteolyticus</name>
    <dbReference type="NCBI Taxonomy" id="1131652"/>
    <lineage>
        <taxon>Eukaryota</taxon>
        <taxon>Fungi</taxon>
        <taxon>Dikarya</taxon>
        <taxon>Ascomycota</taxon>
        <taxon>Pezizomycotina</taxon>
        <taxon>Eurotiomycetes</taxon>
        <taxon>Eurotiomycetidae</taxon>
        <taxon>Eurotiales</taxon>
        <taxon>Trichocomaceae</taxon>
        <taxon>Talaromyces</taxon>
        <taxon>Talaromyces sect. Bacilispori</taxon>
    </lineage>
</organism>
<dbReference type="SMART" id="SM00066">
    <property type="entry name" value="GAL4"/>
    <property type="match status" value="1"/>
</dbReference>
<dbReference type="CDD" id="cd00067">
    <property type="entry name" value="GAL4"/>
    <property type="match status" value="1"/>
</dbReference>
<dbReference type="PANTHER" id="PTHR38111:SF11">
    <property type="entry name" value="TRANSCRIPTION FACTOR DOMAIN-CONTAINING PROTEIN-RELATED"/>
    <property type="match status" value="1"/>
</dbReference>
<dbReference type="InterPro" id="IPR001138">
    <property type="entry name" value="Zn2Cys6_DnaBD"/>
</dbReference>
<dbReference type="SUPFAM" id="SSF57701">
    <property type="entry name" value="Zn2/Cys6 DNA-binding domain"/>
    <property type="match status" value="1"/>
</dbReference>
<evidence type="ECO:0000256" key="4">
    <source>
        <dbReference type="ARBA" id="ARBA00023242"/>
    </source>
</evidence>
<dbReference type="AlphaFoldDB" id="A0AAD4Q2E8"/>
<dbReference type="InterPro" id="IPR053178">
    <property type="entry name" value="Osmoadaptation_assoc"/>
</dbReference>
<dbReference type="EMBL" id="JAJTJA010000004">
    <property type="protein sequence ID" value="KAH8700253.1"/>
    <property type="molecule type" value="Genomic_DNA"/>
</dbReference>
<dbReference type="Pfam" id="PF00172">
    <property type="entry name" value="Zn_clus"/>
    <property type="match status" value="1"/>
</dbReference>
<reference evidence="6" key="1">
    <citation type="submission" date="2021-12" db="EMBL/GenBank/DDBJ databases">
        <title>Convergent genome expansion in fungi linked to evolution of root-endophyte symbiosis.</title>
        <authorList>
            <consortium name="DOE Joint Genome Institute"/>
            <person name="Ke Y.-H."/>
            <person name="Bonito G."/>
            <person name="Liao H.-L."/>
            <person name="Looney B."/>
            <person name="Rojas-Flechas A."/>
            <person name="Nash J."/>
            <person name="Hameed K."/>
            <person name="Schadt C."/>
            <person name="Martin F."/>
            <person name="Crous P.W."/>
            <person name="Miettinen O."/>
            <person name="Magnuson J.K."/>
            <person name="Labbe J."/>
            <person name="Jacobson D."/>
            <person name="Doktycz M.J."/>
            <person name="Veneault-Fourrey C."/>
            <person name="Kuo A."/>
            <person name="Mondo S."/>
            <person name="Calhoun S."/>
            <person name="Riley R."/>
            <person name="Ohm R."/>
            <person name="LaButti K."/>
            <person name="Andreopoulos B."/>
            <person name="Pangilinan J."/>
            <person name="Nolan M."/>
            <person name="Tritt A."/>
            <person name="Clum A."/>
            <person name="Lipzen A."/>
            <person name="Daum C."/>
            <person name="Barry K."/>
            <person name="Grigoriev I.V."/>
            <person name="Vilgalys R."/>
        </authorList>
    </citation>
    <scope>NUCLEOTIDE SEQUENCE</scope>
    <source>
        <strain evidence="6">PMI_201</strain>
    </source>
</reference>
<dbReference type="Proteomes" id="UP001201262">
    <property type="component" value="Unassembled WGS sequence"/>
</dbReference>
<dbReference type="GO" id="GO:0000981">
    <property type="term" value="F:DNA-binding transcription factor activity, RNA polymerase II-specific"/>
    <property type="evidence" value="ECO:0007669"/>
    <property type="project" value="InterPro"/>
</dbReference>
<keyword evidence="1" id="KW-0805">Transcription regulation</keyword>
<dbReference type="PROSITE" id="PS00463">
    <property type="entry name" value="ZN2_CY6_FUNGAL_1"/>
    <property type="match status" value="1"/>
</dbReference>
<evidence type="ECO:0000256" key="3">
    <source>
        <dbReference type="ARBA" id="ARBA00023163"/>
    </source>
</evidence>
<feature type="domain" description="Zn(2)-C6 fungal-type" evidence="5">
    <location>
        <begin position="7"/>
        <end position="36"/>
    </location>
</feature>
<protein>
    <recommendedName>
        <fullName evidence="5">Zn(2)-C6 fungal-type domain-containing protein</fullName>
    </recommendedName>
</protein>
<keyword evidence="2" id="KW-0238">DNA-binding</keyword>
<dbReference type="PROSITE" id="PS50048">
    <property type="entry name" value="ZN2_CY6_FUNGAL_2"/>
    <property type="match status" value="1"/>
</dbReference>
<keyword evidence="3" id="KW-0804">Transcription</keyword>
<dbReference type="GO" id="GO:0003677">
    <property type="term" value="F:DNA binding"/>
    <property type="evidence" value="ECO:0007669"/>
    <property type="project" value="UniProtKB-KW"/>
</dbReference>